<dbReference type="AlphaFoldDB" id="A0A8J6HL97"/>
<organism evidence="1 2">
    <name type="scientific">Tenebrio molitor</name>
    <name type="common">Yellow mealworm beetle</name>
    <dbReference type="NCBI Taxonomy" id="7067"/>
    <lineage>
        <taxon>Eukaryota</taxon>
        <taxon>Metazoa</taxon>
        <taxon>Ecdysozoa</taxon>
        <taxon>Arthropoda</taxon>
        <taxon>Hexapoda</taxon>
        <taxon>Insecta</taxon>
        <taxon>Pterygota</taxon>
        <taxon>Neoptera</taxon>
        <taxon>Endopterygota</taxon>
        <taxon>Coleoptera</taxon>
        <taxon>Polyphaga</taxon>
        <taxon>Cucujiformia</taxon>
        <taxon>Tenebrionidae</taxon>
        <taxon>Tenebrio</taxon>
    </lineage>
</organism>
<name>A0A8J6HL97_TENMO</name>
<dbReference type="Proteomes" id="UP000719412">
    <property type="component" value="Unassembled WGS sequence"/>
</dbReference>
<dbReference type="EMBL" id="JABDTM020021008">
    <property type="protein sequence ID" value="KAH0816749.1"/>
    <property type="molecule type" value="Genomic_DNA"/>
</dbReference>
<evidence type="ECO:0000313" key="2">
    <source>
        <dbReference type="Proteomes" id="UP000719412"/>
    </source>
</evidence>
<gene>
    <name evidence="1" type="ORF">GEV33_006042</name>
</gene>
<accession>A0A8J6HL97</accession>
<keyword evidence="2" id="KW-1185">Reference proteome</keyword>
<proteinExistence type="predicted"/>
<protein>
    <submittedName>
        <fullName evidence="1">Uncharacterized protein</fullName>
    </submittedName>
</protein>
<reference evidence="1" key="2">
    <citation type="submission" date="2021-08" db="EMBL/GenBank/DDBJ databases">
        <authorList>
            <person name="Eriksson T."/>
        </authorList>
    </citation>
    <scope>NUCLEOTIDE SEQUENCE</scope>
    <source>
        <strain evidence="1">Stoneville</strain>
        <tissue evidence="1">Whole head</tissue>
    </source>
</reference>
<reference evidence="1" key="1">
    <citation type="journal article" date="2020" name="J Insects Food Feed">
        <title>The yellow mealworm (Tenebrio molitor) genome: a resource for the emerging insects as food and feed industry.</title>
        <authorList>
            <person name="Eriksson T."/>
            <person name="Andere A."/>
            <person name="Kelstrup H."/>
            <person name="Emery V."/>
            <person name="Picard C."/>
        </authorList>
    </citation>
    <scope>NUCLEOTIDE SEQUENCE</scope>
    <source>
        <strain evidence="1">Stoneville</strain>
        <tissue evidence="1">Whole head</tissue>
    </source>
</reference>
<comment type="caution">
    <text evidence="1">The sequence shown here is derived from an EMBL/GenBank/DDBJ whole genome shotgun (WGS) entry which is preliminary data.</text>
</comment>
<sequence length="104" mass="11431">MNPCSSCFSSCFPSTVITFSATLTVISSGLNCCTSKLTRNVSLSKLTVDSESLWETAELQGLKAVNNQNLEELKSLTAPDVPVHLFKYSNDDTLLHIAVRKKKY</sequence>
<evidence type="ECO:0000313" key="1">
    <source>
        <dbReference type="EMBL" id="KAH0816749.1"/>
    </source>
</evidence>